<dbReference type="Pfam" id="PF11762">
    <property type="entry name" value="Arabinose_Iso_C"/>
    <property type="match status" value="1"/>
</dbReference>
<dbReference type="PANTHER" id="PTHR38464">
    <property type="entry name" value="L-ARABINOSE ISOMERASE"/>
    <property type="match status" value="1"/>
</dbReference>
<keyword evidence="8" id="KW-1185">Reference proteome</keyword>
<dbReference type="InterPro" id="IPR024664">
    <property type="entry name" value="Ara_Isoase_C"/>
</dbReference>
<name>A0A6I6JKW9_9BACT</name>
<feature type="domain" description="L-arabinose isomerase C-terminal" evidence="6">
    <location>
        <begin position="332"/>
        <end position="469"/>
    </location>
</feature>
<evidence type="ECO:0000256" key="1">
    <source>
        <dbReference type="ARBA" id="ARBA00022723"/>
    </source>
</evidence>
<dbReference type="GO" id="GO:0046872">
    <property type="term" value="F:metal ion binding"/>
    <property type="evidence" value="ECO:0007669"/>
    <property type="project" value="UniProtKB-KW"/>
</dbReference>
<dbReference type="InterPro" id="IPR038583">
    <property type="entry name" value="AraA_N_sf"/>
</dbReference>
<keyword evidence="3" id="KW-0464">Manganese</keyword>
<dbReference type="GO" id="GO:0005829">
    <property type="term" value="C:cytosol"/>
    <property type="evidence" value="ECO:0007669"/>
    <property type="project" value="TreeGrafter"/>
</dbReference>
<dbReference type="InterPro" id="IPR003762">
    <property type="entry name" value="Lara_isomerase"/>
</dbReference>
<accession>A0A6I6JKW9</accession>
<evidence type="ECO:0000313" key="7">
    <source>
        <dbReference type="EMBL" id="QGY43495.1"/>
    </source>
</evidence>
<dbReference type="CDD" id="cd00578">
    <property type="entry name" value="L-fuc_L-ara-isomerases"/>
    <property type="match status" value="1"/>
</dbReference>
<dbReference type="SUPFAM" id="SSF53743">
    <property type="entry name" value="FucI/AraA N-terminal and middle domains"/>
    <property type="match status" value="1"/>
</dbReference>
<dbReference type="Gene3D" id="3.40.50.10940">
    <property type="match status" value="1"/>
</dbReference>
<dbReference type="Proteomes" id="UP000428260">
    <property type="component" value="Chromosome"/>
</dbReference>
<organism evidence="7 8">
    <name type="scientific">Maribellus comscasis</name>
    <dbReference type="NCBI Taxonomy" id="2681766"/>
    <lineage>
        <taxon>Bacteria</taxon>
        <taxon>Pseudomonadati</taxon>
        <taxon>Bacteroidota</taxon>
        <taxon>Bacteroidia</taxon>
        <taxon>Marinilabiliales</taxon>
        <taxon>Prolixibacteraceae</taxon>
        <taxon>Maribellus</taxon>
    </lineage>
</organism>
<keyword evidence="4 7" id="KW-0413">Isomerase</keyword>
<dbReference type="SUPFAM" id="SSF50443">
    <property type="entry name" value="FucI/AraA C-terminal domain-like"/>
    <property type="match status" value="1"/>
</dbReference>
<evidence type="ECO:0000259" key="6">
    <source>
        <dbReference type="Pfam" id="PF11762"/>
    </source>
</evidence>
<evidence type="ECO:0000256" key="5">
    <source>
        <dbReference type="ARBA" id="ARBA00023277"/>
    </source>
</evidence>
<protein>
    <submittedName>
        <fullName evidence="7">Arabinose isomerase</fullName>
    </submittedName>
</protein>
<evidence type="ECO:0000256" key="4">
    <source>
        <dbReference type="ARBA" id="ARBA00023235"/>
    </source>
</evidence>
<dbReference type="InterPro" id="IPR009015">
    <property type="entry name" value="Fucose_isomerase_N/cen_sf"/>
</dbReference>
<dbReference type="KEGG" id="mcos:GM418_07430"/>
<reference evidence="7 8" key="1">
    <citation type="submission" date="2019-11" db="EMBL/GenBank/DDBJ databases">
        <authorList>
            <person name="Zheng R.K."/>
            <person name="Sun C.M."/>
        </authorList>
    </citation>
    <scope>NUCLEOTIDE SEQUENCE [LARGE SCALE GENOMIC DNA]</scope>
    <source>
        <strain evidence="7 8">WC007</strain>
    </source>
</reference>
<keyword evidence="1" id="KW-0479">Metal-binding</keyword>
<dbReference type="GO" id="GO:0019569">
    <property type="term" value="P:L-arabinose catabolic process to D-xylulose 5-phosphate"/>
    <property type="evidence" value="ECO:0007669"/>
    <property type="project" value="TreeGrafter"/>
</dbReference>
<gene>
    <name evidence="7" type="ORF">GM418_07430</name>
</gene>
<evidence type="ECO:0000256" key="3">
    <source>
        <dbReference type="ARBA" id="ARBA00023211"/>
    </source>
</evidence>
<evidence type="ECO:0000313" key="8">
    <source>
        <dbReference type="Proteomes" id="UP000428260"/>
    </source>
</evidence>
<evidence type="ECO:0000256" key="2">
    <source>
        <dbReference type="ARBA" id="ARBA00022935"/>
    </source>
</evidence>
<keyword evidence="5" id="KW-0119">Carbohydrate metabolism</keyword>
<dbReference type="AlphaFoldDB" id="A0A6I6JKW9"/>
<keyword evidence="2" id="KW-0054">Arabinose catabolism</keyword>
<sequence length="475" mass="52413">MKEKNKIKIGLFGVGLDTYWNQFDGLLDNLTRYQKQIKQKIEESGVEVVDAGMVDNPKKAGEAVLLLKSANVEMVFLYISTYALSSTVLPIAQQLKVPFLLLNLQPVSQLDYQSFNNLNDRGKMTGVWLEHCQACSVPEIAGVFNRSGIRYDMVSGFLSDETAWEEIAAWTEAARVAKTLQTNRMGILGHYYGGMLDVYTDLTRQSATFGTHFEMLEMCELKSFRDNVNQKQLKNKLKEFSEAFDVSPECEASELERAARTSVALDNLIQKHGLNSLAYYYEGESGNEYENIVTSVIAGNTILTGRNIPVAGECEVKNAHAMKIMAELGAGGSFSEFYLMDFNDDVIYLGHDGPAHFAIAEGKVKLVPLPLYHGKPGKGLSIQMTVKHGPVTLLSVVEGKDEVFLLVAEGQSVPGPTLKIGNTNSRYKFSVGAKRFIEQWSKAGPAHHCAIGTGHIGNKIEKLAHILNINVVTIC</sequence>
<dbReference type="EMBL" id="CP046401">
    <property type="protein sequence ID" value="QGY43495.1"/>
    <property type="molecule type" value="Genomic_DNA"/>
</dbReference>
<dbReference type="InterPro" id="IPR004216">
    <property type="entry name" value="Fuc/Ara_isomerase_C"/>
</dbReference>
<dbReference type="RefSeq" id="WP_158864682.1">
    <property type="nucleotide sequence ID" value="NZ_CP046401.1"/>
</dbReference>
<dbReference type="GO" id="GO:0008733">
    <property type="term" value="F:L-arabinose isomerase activity"/>
    <property type="evidence" value="ECO:0007669"/>
    <property type="project" value="InterPro"/>
</dbReference>
<dbReference type="PANTHER" id="PTHR38464:SF1">
    <property type="entry name" value="L-ARABINOSE ISOMERASE"/>
    <property type="match status" value="1"/>
</dbReference>
<proteinExistence type="predicted"/>